<gene>
    <name evidence="1" type="ORF">FHI69_01265</name>
</gene>
<dbReference type="AlphaFoldDB" id="A0A5C4NZ56"/>
<protein>
    <submittedName>
        <fullName evidence="1">Uncharacterized protein</fullName>
    </submittedName>
</protein>
<evidence type="ECO:0000313" key="2">
    <source>
        <dbReference type="Proteomes" id="UP000305681"/>
    </source>
</evidence>
<evidence type="ECO:0000313" key="1">
    <source>
        <dbReference type="EMBL" id="TNC77957.1"/>
    </source>
</evidence>
<accession>A0A5C4NZ56</accession>
<reference evidence="1 2" key="1">
    <citation type="submission" date="2019-06" db="EMBL/GenBank/DDBJ databases">
        <title>Genome sequence of Janthinobacterium lividum UCD_MED1.</title>
        <authorList>
            <person name="De Leon M.E."/>
            <person name="Jospin G."/>
        </authorList>
    </citation>
    <scope>NUCLEOTIDE SEQUENCE [LARGE SCALE GENOMIC DNA]</scope>
    <source>
        <strain evidence="1 2">UCD_MED1</strain>
    </source>
</reference>
<dbReference type="RefSeq" id="WP_139089129.1">
    <property type="nucleotide sequence ID" value="NZ_VDGE01000001.1"/>
</dbReference>
<dbReference type="Proteomes" id="UP000305681">
    <property type="component" value="Unassembled WGS sequence"/>
</dbReference>
<proteinExistence type="predicted"/>
<dbReference type="EMBL" id="VDGE01000001">
    <property type="protein sequence ID" value="TNC77957.1"/>
    <property type="molecule type" value="Genomic_DNA"/>
</dbReference>
<comment type="caution">
    <text evidence="1">The sequence shown here is derived from an EMBL/GenBank/DDBJ whole genome shotgun (WGS) entry which is preliminary data.</text>
</comment>
<organism evidence="1 2">
    <name type="scientific">Janthinobacterium lividum</name>
    <dbReference type="NCBI Taxonomy" id="29581"/>
    <lineage>
        <taxon>Bacteria</taxon>
        <taxon>Pseudomonadati</taxon>
        <taxon>Pseudomonadota</taxon>
        <taxon>Betaproteobacteria</taxon>
        <taxon>Burkholderiales</taxon>
        <taxon>Oxalobacteraceae</taxon>
        <taxon>Janthinobacterium</taxon>
    </lineage>
</organism>
<sequence>MTKHDDMHQYQYLWDGSQPGWELTHIAGNNIALSLQFSIPGGSARERMSVRKIVEEFKTLPLQQVTALLHGCQVFSLGEFESKEARTIAFLARKEGLIILEEPVNVVRYLPTNRLNHRVLLIEDEDLAKRVYETALLNGLPVRHVEV</sequence>
<name>A0A5C4NZ56_9BURK</name>